<dbReference type="OrthoDB" id="881892at2"/>
<keyword evidence="1" id="KW-1133">Transmembrane helix</keyword>
<dbReference type="EMBL" id="MDZA01000311">
    <property type="protein sequence ID" value="OGX89127.1"/>
    <property type="molecule type" value="Genomic_DNA"/>
</dbReference>
<name>A0A1G1TE24_9BACT</name>
<organism evidence="2 3">
    <name type="scientific">Hymenobacter coccineus</name>
    <dbReference type="NCBI Taxonomy" id="1908235"/>
    <lineage>
        <taxon>Bacteria</taxon>
        <taxon>Pseudomonadati</taxon>
        <taxon>Bacteroidota</taxon>
        <taxon>Cytophagia</taxon>
        <taxon>Cytophagales</taxon>
        <taxon>Hymenobacteraceae</taxon>
        <taxon>Hymenobacter</taxon>
    </lineage>
</organism>
<keyword evidence="1" id="KW-0472">Membrane</keyword>
<evidence type="ECO:0008006" key="4">
    <source>
        <dbReference type="Google" id="ProtNLM"/>
    </source>
</evidence>
<dbReference type="AlphaFoldDB" id="A0A1G1TE24"/>
<reference evidence="2 3" key="1">
    <citation type="submission" date="2016-08" db="EMBL/GenBank/DDBJ databases">
        <title>Hymenobacter coccineus sp. nov., Hymenobacter lapidarius sp. nov. and Hymenobacter glacialis sp. nov., isolated from Antarctic soil.</title>
        <authorList>
            <person name="Sedlacek I."/>
            <person name="Kralova S."/>
            <person name="Kyrova K."/>
            <person name="Maslanova I."/>
            <person name="Stankova E."/>
            <person name="Vrbovska V."/>
            <person name="Nemec M."/>
            <person name="Bartak M."/>
            <person name="Svec P."/>
            <person name="Busse H.-J."/>
            <person name="Pantucek R."/>
        </authorList>
    </citation>
    <scope>NUCLEOTIDE SEQUENCE [LARGE SCALE GENOMIC DNA]</scope>
    <source>
        <strain evidence="2 3">CCM 8649</strain>
    </source>
</reference>
<feature type="transmembrane region" description="Helical" evidence="1">
    <location>
        <begin position="17"/>
        <end position="38"/>
    </location>
</feature>
<dbReference type="RefSeq" id="WP_070745067.1">
    <property type="nucleotide sequence ID" value="NZ_MDZA01000311.1"/>
</dbReference>
<evidence type="ECO:0000313" key="3">
    <source>
        <dbReference type="Proteomes" id="UP000177506"/>
    </source>
</evidence>
<comment type="caution">
    <text evidence="2">The sequence shown here is derived from an EMBL/GenBank/DDBJ whole genome shotgun (WGS) entry which is preliminary data.</text>
</comment>
<keyword evidence="3" id="KW-1185">Reference proteome</keyword>
<dbReference type="Proteomes" id="UP000177506">
    <property type="component" value="Unassembled WGS sequence"/>
</dbReference>
<keyword evidence="1" id="KW-0812">Transmembrane</keyword>
<proteinExistence type="predicted"/>
<gene>
    <name evidence="2" type="ORF">BEN49_09675</name>
</gene>
<evidence type="ECO:0000313" key="2">
    <source>
        <dbReference type="EMBL" id="OGX89127.1"/>
    </source>
</evidence>
<evidence type="ECO:0000256" key="1">
    <source>
        <dbReference type="SAM" id="Phobius"/>
    </source>
</evidence>
<sequence>MEEQFELILTNRTPGDWLIILGAVLLIVAAAYAGTILIHSEGLQLWWCIVTTFGIAYGAFRLLKQRMMYQAIISVEADRLMVLNIINETVITILFAEVASYRYMVVKDVHWLIFKMIDGSKLKISANANFGEIESFDGLMEALEHSAAKFRLQNTAVMLQNKSFF</sequence>
<feature type="transmembrane region" description="Helical" evidence="1">
    <location>
        <begin position="44"/>
        <end position="63"/>
    </location>
</feature>
<protein>
    <recommendedName>
        <fullName evidence="4">YcxB-like protein domain-containing protein</fullName>
    </recommendedName>
</protein>
<accession>A0A1G1TE24</accession>